<dbReference type="EMBL" id="JAGINS010000001">
    <property type="protein sequence ID" value="MBP2358255.1"/>
    <property type="molecule type" value="Genomic_DNA"/>
</dbReference>
<name>A0ABS4V2W1_9ACTN</name>
<protein>
    <submittedName>
        <fullName evidence="2">Uncharacterized protein</fullName>
    </submittedName>
</protein>
<dbReference type="RefSeq" id="WP_245376672.1">
    <property type="nucleotide sequence ID" value="NZ_BMWJ01000002.1"/>
</dbReference>
<sequence length="286" mass="31135">MAKLPVRNEWGGDMERQQYEQRCSELYEVGGYAEVREAARAGLGELGPDPVLLCWLGQAHAAEDDDDHDAEAEAAYREGLALAQDDLGLLVSYLELCLRSDSFTYPGRAARGAALRTRLEELAPPGSAERARVDAVTGWAGRGYWDDFKDSAAQARSRREGAAEQSMQVTDALRRAARGESGGEPGEDLRAAELAAAVELLQGRRNALLRLLLAHRAAAYALTVGLCLGVNQALVSSGTLRFSLWGWLLGIPMAAAEAKLRRARRLGRERVVARIRDRHERADAAA</sequence>
<dbReference type="Proteomes" id="UP001519311">
    <property type="component" value="Unassembled WGS sequence"/>
</dbReference>
<proteinExistence type="predicted"/>
<organism evidence="2 3">
    <name type="scientific">Streptomyces clavifer</name>
    <dbReference type="NCBI Taxonomy" id="68188"/>
    <lineage>
        <taxon>Bacteria</taxon>
        <taxon>Bacillati</taxon>
        <taxon>Actinomycetota</taxon>
        <taxon>Actinomycetes</taxon>
        <taxon>Kitasatosporales</taxon>
        <taxon>Streptomycetaceae</taxon>
        <taxon>Streptomyces</taxon>
    </lineage>
</organism>
<gene>
    <name evidence="2" type="ORF">JOF59_000655</name>
</gene>
<evidence type="ECO:0000256" key="1">
    <source>
        <dbReference type="SAM" id="MobiDB-lite"/>
    </source>
</evidence>
<accession>A0ABS4V2W1</accession>
<dbReference type="GeneID" id="97345623"/>
<reference evidence="2 3" key="1">
    <citation type="submission" date="2021-03" db="EMBL/GenBank/DDBJ databases">
        <title>Sequencing the genomes of 1000 actinobacteria strains.</title>
        <authorList>
            <person name="Klenk H.-P."/>
        </authorList>
    </citation>
    <scope>NUCLEOTIDE SEQUENCE [LARGE SCALE GENOMIC DNA]</scope>
    <source>
        <strain evidence="2 3">DSM 40843</strain>
    </source>
</reference>
<comment type="caution">
    <text evidence="2">The sequence shown here is derived from an EMBL/GenBank/DDBJ whole genome shotgun (WGS) entry which is preliminary data.</text>
</comment>
<evidence type="ECO:0000313" key="3">
    <source>
        <dbReference type="Proteomes" id="UP001519311"/>
    </source>
</evidence>
<keyword evidence="3" id="KW-1185">Reference proteome</keyword>
<feature type="region of interest" description="Disordered" evidence="1">
    <location>
        <begin position="156"/>
        <end position="187"/>
    </location>
</feature>
<evidence type="ECO:0000313" key="2">
    <source>
        <dbReference type="EMBL" id="MBP2358255.1"/>
    </source>
</evidence>